<protein>
    <submittedName>
        <fullName evidence="2">Uncharacterized protein</fullName>
    </submittedName>
</protein>
<organism evidence="2">
    <name type="scientific">marine sediment metagenome</name>
    <dbReference type="NCBI Taxonomy" id="412755"/>
    <lineage>
        <taxon>unclassified sequences</taxon>
        <taxon>metagenomes</taxon>
        <taxon>ecological metagenomes</taxon>
    </lineage>
</organism>
<comment type="caution">
    <text evidence="2">The sequence shown here is derived from an EMBL/GenBank/DDBJ whole genome shotgun (WGS) entry which is preliminary data.</text>
</comment>
<name>X1CTB7_9ZZZZ</name>
<evidence type="ECO:0000256" key="1">
    <source>
        <dbReference type="SAM" id="Coils"/>
    </source>
</evidence>
<evidence type="ECO:0000313" key="2">
    <source>
        <dbReference type="EMBL" id="GAH11716.1"/>
    </source>
</evidence>
<dbReference type="EMBL" id="BART01035170">
    <property type="protein sequence ID" value="GAH11716.1"/>
    <property type="molecule type" value="Genomic_DNA"/>
</dbReference>
<feature type="coiled-coil region" evidence="1">
    <location>
        <begin position="50"/>
        <end position="77"/>
    </location>
</feature>
<proteinExistence type="predicted"/>
<gene>
    <name evidence="2" type="ORF">S01H4_59850</name>
</gene>
<keyword evidence="1" id="KW-0175">Coiled coil</keyword>
<feature type="non-terminal residue" evidence="2">
    <location>
        <position position="1"/>
    </location>
</feature>
<dbReference type="AlphaFoldDB" id="X1CTB7"/>
<reference evidence="2" key="1">
    <citation type="journal article" date="2014" name="Front. Microbiol.">
        <title>High frequency of phylogenetically diverse reductive dehalogenase-homologous genes in deep subseafloor sedimentary metagenomes.</title>
        <authorList>
            <person name="Kawai M."/>
            <person name="Futagami T."/>
            <person name="Toyoda A."/>
            <person name="Takaki Y."/>
            <person name="Nishi S."/>
            <person name="Hori S."/>
            <person name="Arai W."/>
            <person name="Tsubouchi T."/>
            <person name="Morono Y."/>
            <person name="Uchiyama I."/>
            <person name="Ito T."/>
            <person name="Fujiyama A."/>
            <person name="Inagaki F."/>
            <person name="Takami H."/>
        </authorList>
    </citation>
    <scope>NUCLEOTIDE SEQUENCE</scope>
    <source>
        <strain evidence="2">Expedition CK06-06</strain>
    </source>
</reference>
<sequence length="119" mass="13326">QTKDITKLERGNKIMSIEEETGETTTPTDNIIDRNVSEVMAENMIFKETVTKLQEDVDKLTSRLSNAEALLESQAKAPKIARIQKISTMSHNDLAEMSLADLEKIEKVYALVKTPAFIS</sequence>
<accession>X1CTB7</accession>